<dbReference type="Gene3D" id="2.60.200.20">
    <property type="match status" value="1"/>
</dbReference>
<feature type="compositionally biased region" description="Low complexity" evidence="2">
    <location>
        <begin position="89"/>
        <end position="106"/>
    </location>
</feature>
<keyword evidence="1" id="KW-0175">Coiled coil</keyword>
<reference evidence="5" key="1">
    <citation type="journal article" date="2023" name="Commun. Biol.">
        <title>Genome analysis of Parmales, the sister group of diatoms, reveals the evolutionary specialization of diatoms from phago-mixotrophs to photoautotrophs.</title>
        <authorList>
            <person name="Ban H."/>
            <person name="Sato S."/>
            <person name="Yoshikawa S."/>
            <person name="Yamada K."/>
            <person name="Nakamura Y."/>
            <person name="Ichinomiya M."/>
            <person name="Sato N."/>
            <person name="Blanc-Mathieu R."/>
            <person name="Endo H."/>
            <person name="Kuwata A."/>
            <person name="Ogata H."/>
        </authorList>
    </citation>
    <scope>NUCLEOTIDE SEQUENCE [LARGE SCALE GENOMIC DNA]</scope>
</reference>
<dbReference type="Pfam" id="PF00498">
    <property type="entry name" value="FHA"/>
    <property type="match status" value="1"/>
</dbReference>
<feature type="domain" description="FHA" evidence="3">
    <location>
        <begin position="144"/>
        <end position="200"/>
    </location>
</feature>
<feature type="region of interest" description="Disordered" evidence="2">
    <location>
        <begin position="53"/>
        <end position="113"/>
    </location>
</feature>
<evidence type="ECO:0000313" key="5">
    <source>
        <dbReference type="Proteomes" id="UP001162640"/>
    </source>
</evidence>
<dbReference type="EMBL" id="BLQM01000172">
    <property type="protein sequence ID" value="GMH72102.1"/>
    <property type="molecule type" value="Genomic_DNA"/>
</dbReference>
<dbReference type="PROSITE" id="PS50006">
    <property type="entry name" value="FHA_DOMAIN"/>
    <property type="match status" value="1"/>
</dbReference>
<dbReference type="Proteomes" id="UP001162640">
    <property type="component" value="Unassembled WGS sequence"/>
</dbReference>
<evidence type="ECO:0000259" key="3">
    <source>
        <dbReference type="PROSITE" id="PS50006"/>
    </source>
</evidence>
<dbReference type="InterPro" id="IPR008984">
    <property type="entry name" value="SMAD_FHA_dom_sf"/>
</dbReference>
<dbReference type="InterPro" id="IPR000253">
    <property type="entry name" value="FHA_dom"/>
</dbReference>
<evidence type="ECO:0000256" key="2">
    <source>
        <dbReference type="SAM" id="MobiDB-lite"/>
    </source>
</evidence>
<evidence type="ECO:0000256" key="1">
    <source>
        <dbReference type="SAM" id="Coils"/>
    </source>
</evidence>
<comment type="caution">
    <text evidence="4">The sequence shown here is derived from an EMBL/GenBank/DDBJ whole genome shotgun (WGS) entry which is preliminary data.</text>
</comment>
<sequence>MNTAHSSMSVEDYLKSRCIEIASDITSTANKLEKQLKQEMKEAREELIEVHERCVEGEDGGVTEMEVEEEGSEFYDKENSTHNNTTKNRSSTSKPSITSTSTSAPKSTRKKKSVIPHVSVLIESGPHNNLIAVLKPTAAKAGFAYVGRSTGKKFRESGLSLHKDLEVSTTHGHFKATKDGKIYFVDTGSTNGTFVGEKQLEEGEPLLINDGSRIRCGASTMKLTLTTP</sequence>
<organism evidence="4 5">
    <name type="scientific">Triparma laevis f. inornata</name>
    <dbReference type="NCBI Taxonomy" id="1714386"/>
    <lineage>
        <taxon>Eukaryota</taxon>
        <taxon>Sar</taxon>
        <taxon>Stramenopiles</taxon>
        <taxon>Ochrophyta</taxon>
        <taxon>Bolidophyceae</taxon>
        <taxon>Parmales</taxon>
        <taxon>Triparmaceae</taxon>
        <taxon>Triparma</taxon>
    </lineage>
</organism>
<gene>
    <name evidence="4" type="ORF">TL16_g05830</name>
</gene>
<dbReference type="AlphaFoldDB" id="A0A9W7AH04"/>
<feature type="compositionally biased region" description="Acidic residues" evidence="2">
    <location>
        <begin position="57"/>
        <end position="73"/>
    </location>
</feature>
<feature type="coiled-coil region" evidence="1">
    <location>
        <begin position="22"/>
        <end position="53"/>
    </location>
</feature>
<dbReference type="SUPFAM" id="SSF49879">
    <property type="entry name" value="SMAD/FHA domain"/>
    <property type="match status" value="1"/>
</dbReference>
<evidence type="ECO:0000313" key="4">
    <source>
        <dbReference type="EMBL" id="GMH72102.1"/>
    </source>
</evidence>
<accession>A0A9W7AH04</accession>
<proteinExistence type="predicted"/>
<protein>
    <recommendedName>
        <fullName evidence="3">FHA domain-containing protein</fullName>
    </recommendedName>
</protein>
<name>A0A9W7AH04_9STRA</name>